<dbReference type="EMBL" id="CP011232">
    <property type="protein sequence ID" value="AKI96834.1"/>
    <property type="molecule type" value="Genomic_DNA"/>
</dbReference>
<dbReference type="EC" id="2.7.7.60" evidence="7"/>
<dbReference type="PROSITE" id="PS01295">
    <property type="entry name" value="ISPD"/>
    <property type="match status" value="1"/>
</dbReference>
<keyword evidence="6 7" id="KW-0414">Isoprene biosynthesis</keyword>
<feature type="site" description="Positions MEP for the nucleophilic attack" evidence="7">
    <location>
        <position position="210"/>
    </location>
</feature>
<evidence type="ECO:0000256" key="6">
    <source>
        <dbReference type="ARBA" id="ARBA00023229"/>
    </source>
</evidence>
<evidence type="ECO:0000256" key="1">
    <source>
        <dbReference type="ARBA" id="ARBA00001282"/>
    </source>
</evidence>
<dbReference type="InterPro" id="IPR029044">
    <property type="entry name" value="Nucleotide-diphossugar_trans"/>
</dbReference>
<evidence type="ECO:0000256" key="7">
    <source>
        <dbReference type="HAMAP-Rule" id="MF_00108"/>
    </source>
</evidence>
<reference evidence="8 9" key="1">
    <citation type="submission" date="2015-04" db="EMBL/GenBank/DDBJ databases">
        <title>Complete Genome Sequence of Kosmotoga pacifica SLHLJ1.</title>
        <authorList>
            <person name="Jiang L.J."/>
            <person name="Shao Z.Z."/>
            <person name="Jebbar M."/>
        </authorList>
    </citation>
    <scope>NUCLEOTIDE SEQUENCE [LARGE SCALE GENOMIC DNA]</scope>
    <source>
        <strain evidence="8 9">SLHLJ1</strain>
    </source>
</reference>
<keyword evidence="4 7" id="KW-0808">Transferase</keyword>
<dbReference type="KEGG" id="kpf:IX53_02245"/>
<feature type="site" description="Transition state stabilizer" evidence="7">
    <location>
        <position position="15"/>
    </location>
</feature>
<dbReference type="RefSeq" id="WP_047753969.1">
    <property type="nucleotide sequence ID" value="NZ_CAJUHA010000004.1"/>
</dbReference>
<dbReference type="OrthoDB" id="9806837at2"/>
<feature type="site" description="Transition state stabilizer" evidence="7">
    <location>
        <position position="22"/>
    </location>
</feature>
<dbReference type="SUPFAM" id="SSF53448">
    <property type="entry name" value="Nucleotide-diphospho-sugar transferases"/>
    <property type="match status" value="1"/>
</dbReference>
<dbReference type="InterPro" id="IPR034683">
    <property type="entry name" value="IspD/TarI"/>
</dbReference>
<dbReference type="STRING" id="1330330.IX53_02245"/>
<dbReference type="InterPro" id="IPR001228">
    <property type="entry name" value="IspD"/>
</dbReference>
<protein>
    <recommendedName>
        <fullName evidence="7">2-C-methyl-D-erythritol 4-phosphate cytidylyltransferase</fullName>
        <ecNumber evidence="7">2.7.7.60</ecNumber>
    </recommendedName>
    <alternativeName>
        <fullName evidence="7">4-diphosphocytidyl-2C-methyl-D-erythritol synthase</fullName>
    </alternativeName>
    <alternativeName>
        <fullName evidence="7">MEP cytidylyltransferase</fullName>
        <shortName evidence="7">MCT</shortName>
    </alternativeName>
</protein>
<sequence length="229" mass="25653">MRTAALIVAGGEGKRFGSPLPKQFLKLAGKEIFIRSVEIFRHSASISKIVLVMHPNWLEKAVKILSDLGLKDVEVVPGGSNRQRSVYNGLVALRKYNPEVVMIHDAARPLFDKGQIVEILGLIKRGTGVVVAEKLVDTLYFVENNYVIDIPDRTKLWKAQTPQCFIFEEILEAHTRAKEDSLNNATDDASLYMKYVGRIKLIDSNSPNFKITSPSDLHLAECYLKSVNQ</sequence>
<evidence type="ECO:0000256" key="2">
    <source>
        <dbReference type="ARBA" id="ARBA00004787"/>
    </source>
</evidence>
<evidence type="ECO:0000313" key="8">
    <source>
        <dbReference type="EMBL" id="AKI96834.1"/>
    </source>
</evidence>
<dbReference type="PANTHER" id="PTHR32125:SF4">
    <property type="entry name" value="2-C-METHYL-D-ERYTHRITOL 4-PHOSPHATE CYTIDYLYLTRANSFERASE, CHLOROPLASTIC"/>
    <property type="match status" value="1"/>
</dbReference>
<gene>
    <name evidence="7" type="primary">ispD</name>
    <name evidence="8" type="ORF">IX53_02245</name>
</gene>
<dbReference type="NCBIfam" id="TIGR00453">
    <property type="entry name" value="ispD"/>
    <property type="match status" value="1"/>
</dbReference>
<dbReference type="Proteomes" id="UP000035159">
    <property type="component" value="Chromosome"/>
</dbReference>
<keyword evidence="5 7" id="KW-0548">Nucleotidyltransferase</keyword>
<accession>A0A0G2ZB87</accession>
<proteinExistence type="inferred from homology"/>
<organism evidence="8 9">
    <name type="scientific">Kosmotoga pacifica</name>
    <dbReference type="NCBI Taxonomy" id="1330330"/>
    <lineage>
        <taxon>Bacteria</taxon>
        <taxon>Thermotogati</taxon>
        <taxon>Thermotogota</taxon>
        <taxon>Thermotogae</taxon>
        <taxon>Kosmotogales</taxon>
        <taxon>Kosmotogaceae</taxon>
        <taxon>Kosmotoga</taxon>
    </lineage>
</organism>
<dbReference type="GO" id="GO:0019288">
    <property type="term" value="P:isopentenyl diphosphate biosynthetic process, methylerythritol 4-phosphate pathway"/>
    <property type="evidence" value="ECO:0007669"/>
    <property type="project" value="UniProtKB-UniRule"/>
</dbReference>
<dbReference type="InterPro" id="IPR050088">
    <property type="entry name" value="IspD/TarI_cytidylyltransf_bact"/>
</dbReference>
<comment type="function">
    <text evidence="7">Catalyzes the formation of 4-diphosphocytidyl-2-C-methyl-D-erythritol from CTP and 2-C-methyl-D-erythritol 4-phosphate (MEP).</text>
</comment>
<dbReference type="CDD" id="cd02516">
    <property type="entry name" value="CDP-ME_synthetase"/>
    <property type="match status" value="1"/>
</dbReference>
<evidence type="ECO:0000313" key="9">
    <source>
        <dbReference type="Proteomes" id="UP000035159"/>
    </source>
</evidence>
<dbReference type="InterPro" id="IPR018294">
    <property type="entry name" value="ISPD_synthase_CS"/>
</dbReference>
<name>A0A0G2ZB87_9BACT</name>
<dbReference type="UniPathway" id="UPA00056">
    <property type="reaction ID" value="UER00093"/>
</dbReference>
<dbReference type="PATRIC" id="fig|1330330.3.peg.458"/>
<evidence type="ECO:0000256" key="3">
    <source>
        <dbReference type="ARBA" id="ARBA00009789"/>
    </source>
</evidence>
<dbReference type="FunFam" id="3.90.550.10:FF:000003">
    <property type="entry name" value="2-C-methyl-D-erythritol 4-phosphate cytidylyltransferase"/>
    <property type="match status" value="1"/>
</dbReference>
<dbReference type="Gene3D" id="3.90.550.10">
    <property type="entry name" value="Spore Coat Polysaccharide Biosynthesis Protein SpsA, Chain A"/>
    <property type="match status" value="1"/>
</dbReference>
<keyword evidence="9" id="KW-1185">Reference proteome</keyword>
<feature type="site" description="Positions MEP for the nucleophilic attack" evidence="7">
    <location>
        <position position="153"/>
    </location>
</feature>
<dbReference type="Pfam" id="PF01128">
    <property type="entry name" value="IspD"/>
    <property type="match status" value="1"/>
</dbReference>
<comment type="pathway">
    <text evidence="2 7">Isoprenoid biosynthesis; isopentenyl diphosphate biosynthesis via DXP pathway; isopentenyl diphosphate from 1-deoxy-D-xylulose 5-phosphate: step 2/6.</text>
</comment>
<comment type="similarity">
    <text evidence="3 7">Belongs to the IspD/TarI cytidylyltransferase family. IspD subfamily.</text>
</comment>
<dbReference type="GO" id="GO:0050518">
    <property type="term" value="F:2-C-methyl-D-erythritol 4-phosphate cytidylyltransferase activity"/>
    <property type="evidence" value="ECO:0007669"/>
    <property type="project" value="UniProtKB-UniRule"/>
</dbReference>
<dbReference type="AlphaFoldDB" id="A0A0G2ZB87"/>
<evidence type="ECO:0000256" key="5">
    <source>
        <dbReference type="ARBA" id="ARBA00022695"/>
    </source>
</evidence>
<dbReference type="PANTHER" id="PTHR32125">
    <property type="entry name" value="2-C-METHYL-D-ERYTHRITOL 4-PHOSPHATE CYTIDYLYLTRANSFERASE, CHLOROPLASTIC"/>
    <property type="match status" value="1"/>
</dbReference>
<evidence type="ECO:0000256" key="4">
    <source>
        <dbReference type="ARBA" id="ARBA00022679"/>
    </source>
</evidence>
<comment type="catalytic activity">
    <reaction evidence="1 7">
        <text>2-C-methyl-D-erythritol 4-phosphate + CTP + H(+) = 4-CDP-2-C-methyl-D-erythritol + diphosphate</text>
        <dbReference type="Rhea" id="RHEA:13429"/>
        <dbReference type="ChEBI" id="CHEBI:15378"/>
        <dbReference type="ChEBI" id="CHEBI:33019"/>
        <dbReference type="ChEBI" id="CHEBI:37563"/>
        <dbReference type="ChEBI" id="CHEBI:57823"/>
        <dbReference type="ChEBI" id="CHEBI:58262"/>
        <dbReference type="EC" id="2.7.7.60"/>
    </reaction>
</comment>
<dbReference type="HAMAP" id="MF_00108">
    <property type="entry name" value="IspD"/>
    <property type="match status" value="1"/>
</dbReference>